<evidence type="ECO:0000259" key="9">
    <source>
        <dbReference type="PROSITE" id="PS51846"/>
    </source>
</evidence>
<organism evidence="10 11">
    <name type="scientific">Hibiscus sabdariffa</name>
    <name type="common">roselle</name>
    <dbReference type="NCBI Taxonomy" id="183260"/>
    <lineage>
        <taxon>Eukaryota</taxon>
        <taxon>Viridiplantae</taxon>
        <taxon>Streptophyta</taxon>
        <taxon>Embryophyta</taxon>
        <taxon>Tracheophyta</taxon>
        <taxon>Spermatophyta</taxon>
        <taxon>Magnoliopsida</taxon>
        <taxon>eudicotyledons</taxon>
        <taxon>Gunneridae</taxon>
        <taxon>Pentapetalae</taxon>
        <taxon>rosids</taxon>
        <taxon>malvids</taxon>
        <taxon>Malvales</taxon>
        <taxon>Malvaceae</taxon>
        <taxon>Malvoideae</taxon>
        <taxon>Hibiscus</taxon>
    </lineage>
</organism>
<name>A0ABR2QMP7_9ROSI</name>
<feature type="domain" description="CNNM transmembrane" evidence="9">
    <location>
        <begin position="33"/>
        <end position="215"/>
    </location>
</feature>
<dbReference type="Pfam" id="PF01595">
    <property type="entry name" value="CNNM"/>
    <property type="match status" value="1"/>
</dbReference>
<evidence type="ECO:0000256" key="6">
    <source>
        <dbReference type="PROSITE-ProRule" id="PRU01193"/>
    </source>
</evidence>
<keyword evidence="5 6" id="KW-0472">Membrane</keyword>
<feature type="transmembrane region" description="Helical" evidence="8">
    <location>
        <begin position="148"/>
        <end position="171"/>
    </location>
</feature>
<feature type="transmembrane region" description="Helical" evidence="8">
    <location>
        <begin position="122"/>
        <end position="141"/>
    </location>
</feature>
<gene>
    <name evidence="10" type="ORF">V6N11_024589</name>
</gene>
<keyword evidence="2 6" id="KW-0812">Transmembrane</keyword>
<evidence type="ECO:0000256" key="5">
    <source>
        <dbReference type="ARBA" id="ARBA00023136"/>
    </source>
</evidence>
<evidence type="ECO:0000256" key="3">
    <source>
        <dbReference type="ARBA" id="ARBA00022737"/>
    </source>
</evidence>
<dbReference type="Gene3D" id="3.10.580.10">
    <property type="entry name" value="CBS-domain"/>
    <property type="match status" value="2"/>
</dbReference>
<dbReference type="InterPro" id="IPR045095">
    <property type="entry name" value="ACDP"/>
</dbReference>
<comment type="caution">
    <text evidence="10">The sequence shown here is derived from an EMBL/GenBank/DDBJ whole genome shotgun (WGS) entry which is preliminary data.</text>
</comment>
<keyword evidence="3" id="KW-0677">Repeat</keyword>
<sequence length="499" mass="54218">MLLGNAIAVARTFMASPSPPNDVVFESDDIPFGSFEWLFFAGTSCFLVLFAGIMSGLTLGLMSLSLVDLEILQRSGTITEKKQAAVILPVVKKQHQLLVTLLLCNACAMEALPITLDKMFHPFVAVLLSVTFVLAFGEIIPQALCSRYGLAIGANFVWLVRILMIICYPIAYPIGKVLDAVIGHGDALFRRAQLKALVSIHGQEAGKGGELTHDETTIISGALDLTEKTAEEAMTPIESTFSLDVNSKLNWESIGKILARGHSRIPVYAGNPTNIIGLLLVKSLLTVRPETETPVSAVSIRRIPRVPAHMPLYDILNEFQKGSSHLAAVVKVKGKTVDPQFLDNGEKFDEHKVNNGDSQLTTPLLTKHDSKSHSVIDVEKPRPITVKTIHLPNGVTAGTLQQFSEDTEDGEVIGIITLEDVFEELLQEEIVDETDVYIDVHKRIRVAAAAAASLVARAPSTRRLIGQKPSGVQSKQGKMTMKSMDDDSQTGRSLPGNIE</sequence>
<feature type="region of interest" description="Disordered" evidence="7">
    <location>
        <begin position="462"/>
        <end position="499"/>
    </location>
</feature>
<dbReference type="PANTHER" id="PTHR12064">
    <property type="entry name" value="METAL TRANSPORTER CNNM"/>
    <property type="match status" value="1"/>
</dbReference>
<evidence type="ECO:0000256" key="4">
    <source>
        <dbReference type="ARBA" id="ARBA00022989"/>
    </source>
</evidence>
<evidence type="ECO:0000256" key="7">
    <source>
        <dbReference type="SAM" id="MobiDB-lite"/>
    </source>
</evidence>
<keyword evidence="11" id="KW-1185">Reference proteome</keyword>
<dbReference type="EMBL" id="JBBPBN010000035">
    <property type="protein sequence ID" value="KAK9001894.1"/>
    <property type="molecule type" value="Genomic_DNA"/>
</dbReference>
<dbReference type="InterPro" id="IPR046342">
    <property type="entry name" value="CBS_dom_sf"/>
</dbReference>
<keyword evidence="4 6" id="KW-1133">Transmembrane helix</keyword>
<dbReference type="InterPro" id="IPR002550">
    <property type="entry name" value="CNNM"/>
</dbReference>
<dbReference type="SUPFAM" id="SSF54631">
    <property type="entry name" value="CBS-domain pair"/>
    <property type="match status" value="1"/>
</dbReference>
<dbReference type="PROSITE" id="PS51846">
    <property type="entry name" value="CNNM"/>
    <property type="match status" value="1"/>
</dbReference>
<protein>
    <recommendedName>
        <fullName evidence="9">CNNM transmembrane domain-containing protein</fullName>
    </recommendedName>
</protein>
<proteinExistence type="predicted"/>
<evidence type="ECO:0000256" key="8">
    <source>
        <dbReference type="SAM" id="Phobius"/>
    </source>
</evidence>
<evidence type="ECO:0000256" key="1">
    <source>
        <dbReference type="ARBA" id="ARBA00004141"/>
    </source>
</evidence>
<feature type="transmembrane region" description="Helical" evidence="8">
    <location>
        <begin position="39"/>
        <end position="64"/>
    </location>
</feature>
<dbReference type="Proteomes" id="UP001396334">
    <property type="component" value="Unassembled WGS sequence"/>
</dbReference>
<dbReference type="InterPro" id="IPR044751">
    <property type="entry name" value="Ion_transp-like_CBS"/>
</dbReference>
<comment type="subcellular location">
    <subcellularLocation>
        <location evidence="1">Membrane</location>
        <topology evidence="1">Multi-pass membrane protein</topology>
    </subcellularLocation>
</comment>
<evidence type="ECO:0000256" key="2">
    <source>
        <dbReference type="ARBA" id="ARBA00022692"/>
    </source>
</evidence>
<reference evidence="10 11" key="1">
    <citation type="journal article" date="2024" name="G3 (Bethesda)">
        <title>Genome assembly of Hibiscus sabdariffa L. provides insights into metabolisms of medicinal natural products.</title>
        <authorList>
            <person name="Kim T."/>
        </authorList>
    </citation>
    <scope>NUCLEOTIDE SEQUENCE [LARGE SCALE GENOMIC DNA]</scope>
    <source>
        <strain evidence="10">TK-2024</strain>
        <tissue evidence="10">Old leaves</tissue>
    </source>
</reference>
<evidence type="ECO:0000313" key="10">
    <source>
        <dbReference type="EMBL" id="KAK9001894.1"/>
    </source>
</evidence>
<accession>A0ABR2QMP7</accession>
<evidence type="ECO:0000313" key="11">
    <source>
        <dbReference type="Proteomes" id="UP001396334"/>
    </source>
</evidence>
<dbReference type="PANTHER" id="PTHR12064:SF97">
    <property type="entry name" value="METAL TRANSPORTER CNNM-5"/>
    <property type="match status" value="1"/>
</dbReference>
<dbReference type="CDD" id="cd04590">
    <property type="entry name" value="CBS_pair_CorC_HlyC_assoc"/>
    <property type="match status" value="1"/>
</dbReference>